<evidence type="ECO:0000313" key="2">
    <source>
        <dbReference type="Proteomes" id="UP000039865"/>
    </source>
</evidence>
<evidence type="ECO:0000313" key="1">
    <source>
        <dbReference type="EMBL" id="CDW90294.1"/>
    </source>
</evidence>
<sequence length="396" mass="47410">MFANNESSDNDLEDFKNLIYVQFKKKKSAKNHFEKKMQLQNFIENSQTLICCQKKVQPRQDIFLIKEKEISRQFLKINSSKAHVLVQSAQNLVEKHLAELYENIKKAKMKLSQIEEYDIKKEIENKDFSKIPQFEKMRQNEKHVIFTFEEKYRNRLYYRSVLIFPTLVSEKLNMVLDNKAYQKKKLAENSIFLRTLEFLLKKKITNLHNFLNYDNLVSQTNSAPQYISPSLTSQNNKNFLNFRKDFISMERLIDSKQQTIIGGDQQKFFLTAFVPIDSHNQDKLETIKIVKCVGIIQDESLNDFNYQYEIVLNQQQRDNIANHKILIEQIQSCQQTNIQDISYQLRMKQQFYPNLKYKRITIPIDDFGPFKNLQEWILNISLYHTFIYYMMNQFQI</sequence>
<dbReference type="AlphaFoldDB" id="A0A078B7A7"/>
<dbReference type="InParanoid" id="A0A078B7A7"/>
<organism evidence="1 2">
    <name type="scientific">Stylonychia lemnae</name>
    <name type="common">Ciliate</name>
    <dbReference type="NCBI Taxonomy" id="5949"/>
    <lineage>
        <taxon>Eukaryota</taxon>
        <taxon>Sar</taxon>
        <taxon>Alveolata</taxon>
        <taxon>Ciliophora</taxon>
        <taxon>Intramacronucleata</taxon>
        <taxon>Spirotrichea</taxon>
        <taxon>Stichotrichia</taxon>
        <taxon>Sporadotrichida</taxon>
        <taxon>Oxytrichidae</taxon>
        <taxon>Stylonychinae</taxon>
        <taxon>Stylonychia</taxon>
    </lineage>
</organism>
<dbReference type="EMBL" id="CCKQ01018340">
    <property type="protein sequence ID" value="CDW90294.1"/>
    <property type="molecule type" value="Genomic_DNA"/>
</dbReference>
<keyword evidence="2" id="KW-1185">Reference proteome</keyword>
<dbReference type="Proteomes" id="UP000039865">
    <property type="component" value="Unassembled WGS sequence"/>
</dbReference>
<reference evidence="1 2" key="1">
    <citation type="submission" date="2014-06" db="EMBL/GenBank/DDBJ databases">
        <authorList>
            <person name="Swart Estienne"/>
        </authorList>
    </citation>
    <scope>NUCLEOTIDE SEQUENCE [LARGE SCALE GENOMIC DNA]</scope>
    <source>
        <strain evidence="1 2">130c</strain>
    </source>
</reference>
<gene>
    <name evidence="1" type="primary">Contig4103.g4391</name>
    <name evidence="1" type="ORF">STYLEM_19436</name>
</gene>
<name>A0A078B7A7_STYLE</name>
<accession>A0A078B7A7</accession>
<protein>
    <submittedName>
        <fullName evidence="1">Uncharacterized protein</fullName>
    </submittedName>
</protein>
<proteinExistence type="predicted"/>